<dbReference type="STRING" id="631454.N177_2442"/>
<dbReference type="eggNOG" id="COG0841">
    <property type="taxonomic scope" value="Bacteria"/>
</dbReference>
<proteinExistence type="predicted"/>
<dbReference type="InterPro" id="IPR001036">
    <property type="entry name" value="Acrflvin-R"/>
</dbReference>
<dbReference type="Proteomes" id="UP000017819">
    <property type="component" value="Unassembled WGS sequence"/>
</dbReference>
<feature type="transmembrane region" description="Helical" evidence="2">
    <location>
        <begin position="358"/>
        <end position="379"/>
    </location>
</feature>
<accession>V4TEI1</accession>
<dbReference type="SUPFAM" id="SSF82714">
    <property type="entry name" value="Multidrug efflux transporter AcrB TolC docking domain, DN and DC subdomains"/>
    <property type="match status" value="2"/>
</dbReference>
<keyword evidence="2" id="KW-0812">Transmembrane</keyword>
<dbReference type="PANTHER" id="PTHR32063">
    <property type="match status" value="1"/>
</dbReference>
<dbReference type="GO" id="GO:0005886">
    <property type="term" value="C:plasma membrane"/>
    <property type="evidence" value="ECO:0007669"/>
    <property type="project" value="TreeGrafter"/>
</dbReference>
<evidence type="ECO:0000313" key="4">
    <source>
        <dbReference type="Proteomes" id="UP000017819"/>
    </source>
</evidence>
<dbReference type="SUPFAM" id="SSF82866">
    <property type="entry name" value="Multidrug efflux transporter AcrB transmembrane domain"/>
    <property type="match status" value="2"/>
</dbReference>
<comment type="caution">
    <text evidence="3">The sequence shown here is derived from an EMBL/GenBank/DDBJ whole genome shotgun (WGS) entry which is preliminary data.</text>
</comment>
<feature type="transmembrane region" description="Helical" evidence="2">
    <location>
        <begin position="925"/>
        <end position="946"/>
    </location>
</feature>
<feature type="transmembrane region" description="Helical" evidence="2">
    <location>
        <begin position="975"/>
        <end position="992"/>
    </location>
</feature>
<feature type="transmembrane region" description="Helical" evidence="2">
    <location>
        <begin position="872"/>
        <end position="892"/>
    </location>
</feature>
<feature type="transmembrane region" description="Helical" evidence="2">
    <location>
        <begin position="460"/>
        <end position="482"/>
    </location>
</feature>
<feature type="transmembrane region" description="Helical" evidence="2">
    <location>
        <begin position="1012"/>
        <end position="1045"/>
    </location>
</feature>
<dbReference type="GO" id="GO:0042910">
    <property type="term" value="F:xenobiotic transmembrane transporter activity"/>
    <property type="evidence" value="ECO:0007669"/>
    <property type="project" value="TreeGrafter"/>
</dbReference>
<dbReference type="RefSeq" id="WP_023432571.1">
    <property type="nucleotide sequence ID" value="NZ_AWXZ01000031.1"/>
</dbReference>
<dbReference type="Gene3D" id="3.30.70.1440">
    <property type="entry name" value="Multidrug efflux transporter AcrB pore domain"/>
    <property type="match status" value="1"/>
</dbReference>
<feature type="transmembrane region" description="Helical" evidence="2">
    <location>
        <begin position="428"/>
        <end position="448"/>
    </location>
</feature>
<dbReference type="SUPFAM" id="SSF82693">
    <property type="entry name" value="Multidrug efflux transporter AcrB pore domain, PN1, PN2, PC1 and PC2 subdomains"/>
    <property type="match status" value="2"/>
</dbReference>
<sequence>MISALGSILEKPRSVITILVALLAAGILSYLSVPKEANPDIDIPVFYVSVAQQGVSPEDAERLLVRPLETKLQGLDGLKEMTGIASGGHGSVLLEFDIDFDKDAVLADIRAKVDQAQGELPPEAEQATVHETNFSLMPTIVVALSGNVPERALYRRALDLQDAIEAIPTVLEAQLVGHREELLEVLIDSDRLETYGITQDQLYQAVTRNNQLVPAGAMDSGAGRFNVKVPGLLETAADVTSLPIKVENGTVVTLGQVAEIRRTFKDASSFSRFNGKPAIALQVIKRTGTNVIENNEAVRALVAAETETWPATIDVDFTLDTSAFINDVLSSLESSIMTAIALVMIIVVAALGLRSGLLVGLSIPTSFMIGFLIISLMGMSVNMMVMFGLVLTVGMLVDGSIVVIEYADRKMAEGLDRRTAYKLASQRMFWPIFSSTATTLAAFLPMLLWPGVSGEFMSYLPIMVVIILSASLPTAMVFLPVLGSLIGKTSAGSAQTEEARLLDSPEPIDYGRIRGFTGLYIRMLKFFAGWRIGHVIVIAGMVATTIGVFSLYGQHNSGVEFFVEEEPDQVVALVRGRGNLSAQEQRDLVVSVEDRVLTVDGIQAVFTTVGAGSGDSRLGGVQDKPADVIGEMMIELDDYCCRRKAAEIFDEIRAKVRPLPGIMVELRKQEGGPPTGKDIRIEVTDTNYQRVKEMAARMRGHLETGVADLRDVEDSRPLPGIEWELAVDREEAGRFGTDVAAVGGMIQLVTNGVLVGTYRPDDSDEEVDIRVRLPEWERSLDRLDELRISTPVGTVPLANLVSRAPQPKVSSITRQNGRYAIDVKANVVTENGVTVDQKVNEIRQWLDAQDWPGTTAYRFRGADEEQKEAQAFLGKAAGAALFIMFIILVTQFNSFYQTFLTLSTVVMSVLGVLIGMMVTGQKFSVIMTGTGIVALAGIVVNNSIVLMDTYNGLRRDVGLSGLDAILRTCAQRLRPIMLTTITTIMGLVPMALQVNFDFFAPAVQVGSITSIWWVQLSTAVIFGLGFSTLLTLIVIPTMLAIPSVWSERWHEWRERRRARRGAKRGSREDDAAPVPAMAGGFREAAE</sequence>
<keyword evidence="4" id="KW-1185">Reference proteome</keyword>
<dbReference type="PANTHER" id="PTHR32063:SF0">
    <property type="entry name" value="SWARMING MOTILITY PROTEIN SWRC"/>
    <property type="match status" value="1"/>
</dbReference>
<dbReference type="OrthoDB" id="9798415at2"/>
<evidence type="ECO:0000313" key="3">
    <source>
        <dbReference type="EMBL" id="ESR24608.1"/>
    </source>
</evidence>
<feature type="transmembrane region" description="Helical" evidence="2">
    <location>
        <begin position="335"/>
        <end position="353"/>
    </location>
</feature>
<name>V4TEI1_9HYPH</name>
<reference evidence="3 4" key="1">
    <citation type="journal article" date="2014" name="Genome Announc.">
        <title>Draft Genome Sequence of Lutibaculum baratangense Strain AMV1T, Isolated from a Mud Volcano in Andamans, India.</title>
        <authorList>
            <person name="Singh A."/>
            <person name="Sreenivas A."/>
            <person name="Sathyanarayana Reddy G."/>
            <person name="Pinnaka A.K."/>
            <person name="Shivaji S."/>
        </authorList>
    </citation>
    <scope>NUCLEOTIDE SEQUENCE [LARGE SCALE GENOMIC DNA]</scope>
    <source>
        <strain evidence="3 4">AMV1</strain>
    </source>
</reference>
<organism evidence="3 4">
    <name type="scientific">Lutibaculum baratangense AMV1</name>
    <dbReference type="NCBI Taxonomy" id="631454"/>
    <lineage>
        <taxon>Bacteria</taxon>
        <taxon>Pseudomonadati</taxon>
        <taxon>Pseudomonadota</taxon>
        <taxon>Alphaproteobacteria</taxon>
        <taxon>Hyphomicrobiales</taxon>
        <taxon>Tepidamorphaceae</taxon>
        <taxon>Lutibaculum</taxon>
    </lineage>
</organism>
<dbReference type="Pfam" id="PF00873">
    <property type="entry name" value="ACR_tran"/>
    <property type="match status" value="1"/>
</dbReference>
<evidence type="ECO:0000256" key="2">
    <source>
        <dbReference type="SAM" id="Phobius"/>
    </source>
</evidence>
<keyword evidence="2" id="KW-1133">Transmembrane helix</keyword>
<dbReference type="EMBL" id="AWXZ01000031">
    <property type="protein sequence ID" value="ESR24608.1"/>
    <property type="molecule type" value="Genomic_DNA"/>
</dbReference>
<feature type="transmembrane region" description="Helical" evidence="2">
    <location>
        <begin position="385"/>
        <end position="407"/>
    </location>
</feature>
<dbReference type="Gene3D" id="3.30.2090.10">
    <property type="entry name" value="Multidrug efflux transporter AcrB TolC docking domain, DN and DC subdomains"/>
    <property type="match status" value="2"/>
</dbReference>
<feature type="region of interest" description="Disordered" evidence="1">
    <location>
        <begin position="1057"/>
        <end position="1086"/>
    </location>
</feature>
<keyword evidence="2" id="KW-0472">Membrane</keyword>
<dbReference type="PATRIC" id="fig|631454.5.peg.2411"/>
<gene>
    <name evidence="3" type="ORF">N177_2442</name>
</gene>
<dbReference type="AlphaFoldDB" id="V4TEI1"/>
<dbReference type="Gene3D" id="1.20.1640.10">
    <property type="entry name" value="Multidrug efflux transporter AcrB transmembrane domain"/>
    <property type="match status" value="2"/>
</dbReference>
<dbReference type="Gene3D" id="3.30.70.1430">
    <property type="entry name" value="Multidrug efflux transporter AcrB pore domain"/>
    <property type="match status" value="2"/>
</dbReference>
<dbReference type="Gene3D" id="3.30.70.1320">
    <property type="entry name" value="Multidrug efflux transporter AcrB pore domain like"/>
    <property type="match status" value="1"/>
</dbReference>
<evidence type="ECO:0000256" key="1">
    <source>
        <dbReference type="SAM" id="MobiDB-lite"/>
    </source>
</evidence>
<dbReference type="InterPro" id="IPR027463">
    <property type="entry name" value="AcrB_DN_DC_subdom"/>
</dbReference>
<feature type="transmembrane region" description="Helical" evidence="2">
    <location>
        <begin position="899"/>
        <end position="919"/>
    </location>
</feature>
<dbReference type="PRINTS" id="PR00702">
    <property type="entry name" value="ACRIFLAVINRP"/>
</dbReference>
<protein>
    <submittedName>
        <fullName evidence="3">RND multidrug efflux transporter</fullName>
    </submittedName>
</protein>
<feature type="transmembrane region" description="Helical" evidence="2">
    <location>
        <begin position="532"/>
        <end position="552"/>
    </location>
</feature>